<reference evidence="12 13" key="1">
    <citation type="submission" date="2020-08" db="EMBL/GenBank/DDBJ databases">
        <title>Plant Genome Project.</title>
        <authorList>
            <person name="Zhang R.-G."/>
        </authorList>
    </citation>
    <scope>NUCLEOTIDE SEQUENCE [LARGE SCALE GENOMIC DNA]</scope>
    <source>
        <tissue evidence="12">Rhizome</tissue>
    </source>
</reference>
<comment type="caution">
    <text evidence="12">The sequence shown here is derived from an EMBL/GenBank/DDBJ whole genome shotgun (WGS) entry which is preliminary data.</text>
</comment>
<dbReference type="AlphaFoldDB" id="A0A8J5GDA3"/>
<proteinExistence type="inferred from homology"/>
<dbReference type="GO" id="GO:0071949">
    <property type="term" value="F:FAD binding"/>
    <property type="evidence" value="ECO:0007669"/>
    <property type="project" value="InterPro"/>
</dbReference>
<accession>A0A8J5GDA3</accession>
<evidence type="ECO:0000256" key="7">
    <source>
        <dbReference type="ARBA" id="ARBA00023002"/>
    </source>
</evidence>
<evidence type="ECO:0000256" key="10">
    <source>
        <dbReference type="SAM" id="SignalP"/>
    </source>
</evidence>
<keyword evidence="7" id="KW-0560">Oxidoreductase</keyword>
<gene>
    <name evidence="12" type="ORF">ZIOFF_041008</name>
</gene>
<dbReference type="PROSITE" id="PS51387">
    <property type="entry name" value="FAD_PCMH"/>
    <property type="match status" value="1"/>
</dbReference>
<organism evidence="12 13">
    <name type="scientific">Zingiber officinale</name>
    <name type="common">Ginger</name>
    <name type="synonym">Amomum zingiber</name>
    <dbReference type="NCBI Taxonomy" id="94328"/>
    <lineage>
        <taxon>Eukaryota</taxon>
        <taxon>Viridiplantae</taxon>
        <taxon>Streptophyta</taxon>
        <taxon>Embryophyta</taxon>
        <taxon>Tracheophyta</taxon>
        <taxon>Spermatophyta</taxon>
        <taxon>Magnoliopsida</taxon>
        <taxon>Liliopsida</taxon>
        <taxon>Zingiberales</taxon>
        <taxon>Zingiberaceae</taxon>
        <taxon>Zingiber</taxon>
    </lineage>
</organism>
<keyword evidence="6" id="KW-0274">FAD</keyword>
<name>A0A8J5GDA3_ZINOF</name>
<dbReference type="InterPro" id="IPR015345">
    <property type="entry name" value="Cytokinin_DH_FAD/cytokin-bd"/>
</dbReference>
<dbReference type="InterPro" id="IPR006094">
    <property type="entry name" value="Oxid_FAD_bind_N"/>
</dbReference>
<evidence type="ECO:0000256" key="6">
    <source>
        <dbReference type="ARBA" id="ARBA00022827"/>
    </source>
</evidence>
<evidence type="ECO:0000313" key="12">
    <source>
        <dbReference type="EMBL" id="KAG6501139.1"/>
    </source>
</evidence>
<dbReference type="OrthoDB" id="415825at2759"/>
<feature type="domain" description="FAD-binding PCMH-type" evidence="11">
    <location>
        <begin position="59"/>
        <end position="243"/>
    </location>
</feature>
<dbReference type="PANTHER" id="PTHR13878:SF53">
    <property type="entry name" value="CYTOKININ DEHYDROGENASE 6"/>
    <property type="match status" value="1"/>
</dbReference>
<evidence type="ECO:0000259" key="11">
    <source>
        <dbReference type="PROSITE" id="PS51387"/>
    </source>
</evidence>
<dbReference type="EC" id="1.5.99.12" evidence="3"/>
<dbReference type="InterPro" id="IPR016166">
    <property type="entry name" value="FAD-bd_PCMH"/>
</dbReference>
<evidence type="ECO:0000256" key="8">
    <source>
        <dbReference type="ARBA" id="ARBA00023180"/>
    </source>
</evidence>
<comment type="catalytic activity">
    <reaction evidence="9">
        <text>N(6)-dimethylallyladenine + A + H2O = 3-methyl-2-butenal + adenine + AH2</text>
        <dbReference type="Rhea" id="RHEA:13625"/>
        <dbReference type="ChEBI" id="CHEBI:13193"/>
        <dbReference type="ChEBI" id="CHEBI:15377"/>
        <dbReference type="ChEBI" id="CHEBI:15825"/>
        <dbReference type="ChEBI" id="CHEBI:16708"/>
        <dbReference type="ChEBI" id="CHEBI:17499"/>
        <dbReference type="ChEBI" id="CHEBI:17660"/>
        <dbReference type="EC" id="1.5.99.12"/>
    </reaction>
</comment>
<keyword evidence="4" id="KW-0285">Flavoprotein</keyword>
<feature type="signal peptide" evidence="10">
    <location>
        <begin position="1"/>
        <end position="19"/>
    </location>
</feature>
<dbReference type="Pfam" id="PF01565">
    <property type="entry name" value="FAD_binding_4"/>
    <property type="match status" value="1"/>
</dbReference>
<evidence type="ECO:0000313" key="13">
    <source>
        <dbReference type="Proteomes" id="UP000734854"/>
    </source>
</evidence>
<dbReference type="FunFam" id="3.30.465.10:FF:000021">
    <property type="entry name" value="Cytokinin dehydrogenase 1"/>
    <property type="match status" value="1"/>
</dbReference>
<evidence type="ECO:0000256" key="9">
    <source>
        <dbReference type="ARBA" id="ARBA00048224"/>
    </source>
</evidence>
<comment type="cofactor">
    <cofactor evidence="1">
        <name>FAD</name>
        <dbReference type="ChEBI" id="CHEBI:57692"/>
    </cofactor>
</comment>
<keyword evidence="8" id="KW-0325">Glycoprotein</keyword>
<dbReference type="Proteomes" id="UP000734854">
    <property type="component" value="Unassembled WGS sequence"/>
</dbReference>
<dbReference type="EMBL" id="JACMSC010000011">
    <property type="protein sequence ID" value="KAG6501139.1"/>
    <property type="molecule type" value="Genomic_DNA"/>
</dbReference>
<dbReference type="InterPro" id="IPR050432">
    <property type="entry name" value="FAD-linked_Oxidoreductases_BP"/>
</dbReference>
<evidence type="ECO:0000256" key="4">
    <source>
        <dbReference type="ARBA" id="ARBA00022630"/>
    </source>
</evidence>
<feature type="chain" id="PRO_5035159716" description="cytokinin dehydrogenase" evidence="10">
    <location>
        <begin position="20"/>
        <end position="529"/>
    </location>
</feature>
<dbReference type="Pfam" id="PF09265">
    <property type="entry name" value="Cytokin-bind"/>
    <property type="match status" value="1"/>
</dbReference>
<keyword evidence="13" id="KW-1185">Reference proteome</keyword>
<sequence>MQSSSYFLHLFVAVALAGAATMHVSAPVALPLGSLRLEGRLSFDESDLSSAARDFGNRGRLLPAVVVRPASAADVAATVRHVFRQGGGRSGTLTVAARGHGHSLHGQAQAAGGVVLSMESLAAGGGMTPAVVWPGAEAYVDASGGALWIDVLRESLKQGMAPKSWTDYLHLTVGGTLSNAGVSGQAFRHGPQISNVLQLEVVTGKGEVMNCSDKENADLFHAVLGGLGQFGIITRARIALEPAPKMVKWTRVLYSDFRSFMEDQEMLTSSMESFDYVEGFVIINRTGILNSWRSSFDPQDPVRASKFDSGGRVLFCLEMATNFNREEVESKNKQVERLLSKLRYIPSTLFQSEVSYLEFLDRVHVSELKLRSVGLWEIPHPWLNLFVPRSRIHDFAREVFGKILKDNSNGPILLYPLNRIKWDNRTSAVIPDEEIFYLVAFLSSAPSQSSLEQVLKLNSEVLEFCNRAGIRMKQYLPHYTTQEEWRAHFGDQWDRFSQRKEIYDPLNILAPGQRIFHKAGVQYSSSTWQ</sequence>
<keyword evidence="5 10" id="KW-0732">Signal</keyword>
<dbReference type="FunFam" id="3.40.462.10:FF:000001">
    <property type="entry name" value="Cytokinin dehydrogenase 2"/>
    <property type="match status" value="1"/>
</dbReference>
<comment type="similarity">
    <text evidence="2">Belongs to the oxygen-dependent FAD-linked oxidoreductase family.</text>
</comment>
<dbReference type="GO" id="GO:0019139">
    <property type="term" value="F:cytokinin dehydrogenase activity"/>
    <property type="evidence" value="ECO:0007669"/>
    <property type="project" value="UniProtKB-EC"/>
</dbReference>
<evidence type="ECO:0000256" key="2">
    <source>
        <dbReference type="ARBA" id="ARBA00005466"/>
    </source>
</evidence>
<evidence type="ECO:0000256" key="5">
    <source>
        <dbReference type="ARBA" id="ARBA00022729"/>
    </source>
</evidence>
<dbReference type="GO" id="GO:0009690">
    <property type="term" value="P:cytokinin metabolic process"/>
    <property type="evidence" value="ECO:0007669"/>
    <property type="project" value="InterPro"/>
</dbReference>
<evidence type="ECO:0000256" key="1">
    <source>
        <dbReference type="ARBA" id="ARBA00001974"/>
    </source>
</evidence>
<evidence type="ECO:0000256" key="3">
    <source>
        <dbReference type="ARBA" id="ARBA00011928"/>
    </source>
</evidence>
<protein>
    <recommendedName>
        <fullName evidence="3">cytokinin dehydrogenase</fullName>
        <ecNumber evidence="3">1.5.99.12</ecNumber>
    </recommendedName>
</protein>
<dbReference type="PANTHER" id="PTHR13878">
    <property type="entry name" value="GULONOLACTONE OXIDASE"/>
    <property type="match status" value="1"/>
</dbReference>